<proteinExistence type="predicted"/>
<dbReference type="InterPro" id="IPR036890">
    <property type="entry name" value="HATPase_C_sf"/>
</dbReference>
<dbReference type="SUPFAM" id="SSF55874">
    <property type="entry name" value="ATPase domain of HSP90 chaperone/DNA topoisomerase II/histidine kinase"/>
    <property type="match status" value="1"/>
</dbReference>
<evidence type="ECO:0000256" key="8">
    <source>
        <dbReference type="ARBA" id="ARBA00039401"/>
    </source>
</evidence>
<evidence type="ECO:0000256" key="3">
    <source>
        <dbReference type="ARBA" id="ARBA00012438"/>
    </source>
</evidence>
<sequence>MKTMQGIEYRRRAVAGAFARMAAYTLAFVLLVAAARVLAWPTLAGWIADATSVWIEVPADSVDLYRMLGYQEGSLVNGNPQFRDLADYRFVTGIIKGPVLWLVYAIGLAAVGLWCAARSAHGVDALMAALEQAAAGGKPELPGGFDGARAAFARLAEREQAQARAATYAEARKNELVAYLAHDIKTPLTSVVGYLALLAEEPGLPAARRERYARSALEKAQRLDGMMDEFFEITRYNLGAIPIERETTDVALLVEQVADELYPAAMERGVRIEVEVPEGLSAFIDPEKMARVMGNLLKNGIAYAEAGTAVVCRARVDEAAGDATAASEGGAAGDVIAAGGSNAAGRGSAAGDAAVEGARLVLTVEDTGKEISAAHLDRIFDKFYREDGARSGKGAGLGLAIAREIIEGHGGAIDASSERGVTTFTVRVPA</sequence>
<dbReference type="InterPro" id="IPR050351">
    <property type="entry name" value="BphY/WalK/GraS-like"/>
</dbReference>
<dbReference type="InterPro" id="IPR005467">
    <property type="entry name" value="His_kinase_dom"/>
</dbReference>
<comment type="caution">
    <text evidence="10">The sequence shown here is derived from an EMBL/GenBank/DDBJ whole genome shotgun (WGS) entry which is preliminary data.</text>
</comment>
<dbReference type="InterPro" id="IPR036097">
    <property type="entry name" value="HisK_dim/P_sf"/>
</dbReference>
<dbReference type="CDD" id="cd00082">
    <property type="entry name" value="HisKA"/>
    <property type="match status" value="1"/>
</dbReference>
<dbReference type="GO" id="GO:0005886">
    <property type="term" value="C:plasma membrane"/>
    <property type="evidence" value="ECO:0007669"/>
    <property type="project" value="UniProtKB-SubCell"/>
</dbReference>
<protein>
    <recommendedName>
        <fullName evidence="8">Sensor-like histidine kinase SenX3</fullName>
        <ecNumber evidence="3">2.7.13.3</ecNumber>
    </recommendedName>
</protein>
<organism evidence="10 11">
    <name type="scientific">Enorma shizhengliae</name>
    <dbReference type="NCBI Taxonomy" id="2606615"/>
    <lineage>
        <taxon>Bacteria</taxon>
        <taxon>Bacillati</taxon>
        <taxon>Actinomycetota</taxon>
        <taxon>Coriobacteriia</taxon>
        <taxon>Coriobacteriales</taxon>
        <taxon>Coriobacteriaceae</taxon>
        <taxon>Enorma</taxon>
    </lineage>
</organism>
<evidence type="ECO:0000256" key="6">
    <source>
        <dbReference type="ARBA" id="ARBA00022777"/>
    </source>
</evidence>
<evidence type="ECO:0000256" key="5">
    <source>
        <dbReference type="ARBA" id="ARBA00022679"/>
    </source>
</evidence>
<keyword evidence="5" id="KW-0808">Transferase</keyword>
<evidence type="ECO:0000256" key="7">
    <source>
        <dbReference type="ARBA" id="ARBA00023012"/>
    </source>
</evidence>
<dbReference type="SUPFAM" id="SSF47384">
    <property type="entry name" value="Homodimeric domain of signal transducing histidine kinase"/>
    <property type="match status" value="1"/>
</dbReference>
<dbReference type="PANTHER" id="PTHR42878:SF12">
    <property type="entry name" value="SENSOR HISTIDINE KINASE YCBM"/>
    <property type="match status" value="1"/>
</dbReference>
<keyword evidence="6 10" id="KW-0418">Kinase</keyword>
<dbReference type="EC" id="2.7.13.3" evidence="3"/>
<accession>A0A7K0G907</accession>
<dbReference type="SMART" id="SM00387">
    <property type="entry name" value="HATPase_c"/>
    <property type="match status" value="1"/>
</dbReference>
<keyword evidence="7" id="KW-0902">Two-component regulatory system</keyword>
<dbReference type="GO" id="GO:0000155">
    <property type="term" value="F:phosphorelay sensor kinase activity"/>
    <property type="evidence" value="ECO:0007669"/>
    <property type="project" value="InterPro"/>
</dbReference>
<dbReference type="GO" id="GO:0007234">
    <property type="term" value="P:osmosensory signaling via phosphorelay pathway"/>
    <property type="evidence" value="ECO:0007669"/>
    <property type="project" value="TreeGrafter"/>
</dbReference>
<dbReference type="PRINTS" id="PR00344">
    <property type="entry name" value="BCTRLSENSOR"/>
</dbReference>
<dbReference type="InterPro" id="IPR003661">
    <property type="entry name" value="HisK_dim/P_dom"/>
</dbReference>
<keyword evidence="4" id="KW-0597">Phosphoprotein</keyword>
<dbReference type="AlphaFoldDB" id="A0A7K0G907"/>
<evidence type="ECO:0000259" key="9">
    <source>
        <dbReference type="PROSITE" id="PS50109"/>
    </source>
</evidence>
<dbReference type="Gene3D" id="1.10.287.130">
    <property type="match status" value="1"/>
</dbReference>
<keyword evidence="11" id="KW-1185">Reference proteome</keyword>
<dbReference type="GO" id="GO:0000156">
    <property type="term" value="F:phosphorelay response regulator activity"/>
    <property type="evidence" value="ECO:0007669"/>
    <property type="project" value="TreeGrafter"/>
</dbReference>
<evidence type="ECO:0000313" key="11">
    <source>
        <dbReference type="Proteomes" id="UP000470010"/>
    </source>
</evidence>
<dbReference type="Gene3D" id="3.30.565.10">
    <property type="entry name" value="Histidine kinase-like ATPase, C-terminal domain"/>
    <property type="match status" value="1"/>
</dbReference>
<evidence type="ECO:0000256" key="4">
    <source>
        <dbReference type="ARBA" id="ARBA00022553"/>
    </source>
</evidence>
<evidence type="ECO:0000256" key="2">
    <source>
        <dbReference type="ARBA" id="ARBA00004236"/>
    </source>
</evidence>
<dbReference type="CDD" id="cd00075">
    <property type="entry name" value="HATPase"/>
    <property type="match status" value="1"/>
</dbReference>
<evidence type="ECO:0000256" key="1">
    <source>
        <dbReference type="ARBA" id="ARBA00000085"/>
    </source>
</evidence>
<dbReference type="Proteomes" id="UP000470010">
    <property type="component" value="Unassembled WGS sequence"/>
</dbReference>
<dbReference type="EMBL" id="VTFZ01000002">
    <property type="protein sequence ID" value="MRX79486.1"/>
    <property type="molecule type" value="Genomic_DNA"/>
</dbReference>
<comment type="subcellular location">
    <subcellularLocation>
        <location evidence="2">Cell membrane</location>
    </subcellularLocation>
</comment>
<comment type="catalytic activity">
    <reaction evidence="1">
        <text>ATP + protein L-histidine = ADP + protein N-phospho-L-histidine.</text>
        <dbReference type="EC" id="2.7.13.3"/>
    </reaction>
</comment>
<dbReference type="SMART" id="SM00388">
    <property type="entry name" value="HisKA"/>
    <property type="match status" value="1"/>
</dbReference>
<dbReference type="PROSITE" id="PS50109">
    <property type="entry name" value="HIS_KIN"/>
    <property type="match status" value="1"/>
</dbReference>
<dbReference type="PANTHER" id="PTHR42878">
    <property type="entry name" value="TWO-COMPONENT HISTIDINE KINASE"/>
    <property type="match status" value="1"/>
</dbReference>
<dbReference type="InterPro" id="IPR004358">
    <property type="entry name" value="Sig_transdc_His_kin-like_C"/>
</dbReference>
<evidence type="ECO:0000313" key="10">
    <source>
        <dbReference type="EMBL" id="MRX79486.1"/>
    </source>
</evidence>
<dbReference type="GO" id="GO:0030295">
    <property type="term" value="F:protein kinase activator activity"/>
    <property type="evidence" value="ECO:0007669"/>
    <property type="project" value="TreeGrafter"/>
</dbReference>
<dbReference type="Pfam" id="PF00512">
    <property type="entry name" value="HisKA"/>
    <property type="match status" value="1"/>
</dbReference>
<gene>
    <name evidence="10" type="ORF">GJE22_02510</name>
</gene>
<name>A0A7K0G907_9ACTN</name>
<feature type="domain" description="Histidine kinase" evidence="9">
    <location>
        <begin position="179"/>
        <end position="430"/>
    </location>
</feature>
<dbReference type="InterPro" id="IPR003594">
    <property type="entry name" value="HATPase_dom"/>
</dbReference>
<dbReference type="Pfam" id="PF02518">
    <property type="entry name" value="HATPase_c"/>
    <property type="match status" value="1"/>
</dbReference>
<reference evidence="11" key="1">
    <citation type="submission" date="2019-08" db="EMBL/GenBank/DDBJ databases">
        <title>Arthrobacter sp. nov., isolated from plateau pika and Tibetan wild ass.</title>
        <authorList>
            <person name="Ge Y."/>
        </authorList>
    </citation>
    <scope>NUCLEOTIDE SEQUENCE [LARGE SCALE GENOMIC DNA]</scope>
    <source>
        <strain evidence="11">HF-1365</strain>
    </source>
</reference>